<evidence type="ECO:0000313" key="2">
    <source>
        <dbReference type="EMBL" id="KYH24807.1"/>
    </source>
</evidence>
<evidence type="ECO:0000256" key="1">
    <source>
        <dbReference type="SAM" id="Phobius"/>
    </source>
</evidence>
<keyword evidence="1" id="KW-0812">Transmembrane</keyword>
<keyword evidence="3" id="KW-1185">Reference proteome</keyword>
<reference evidence="2 3" key="1">
    <citation type="submission" date="2016-02" db="EMBL/GenBank/DDBJ databases">
        <title>Genome sequence of Halalkalicoccus paucihalophilus DSM 24557.</title>
        <authorList>
            <person name="Poehlein A."/>
            <person name="Daniel R."/>
        </authorList>
    </citation>
    <scope>NUCLEOTIDE SEQUENCE [LARGE SCALE GENOMIC DNA]</scope>
    <source>
        <strain evidence="2 3">DSM 24557</strain>
    </source>
</reference>
<keyword evidence="1" id="KW-0472">Membrane</keyword>
<comment type="caution">
    <text evidence="2">The sequence shown here is derived from an EMBL/GenBank/DDBJ whole genome shotgun (WGS) entry which is preliminary data.</text>
</comment>
<organism evidence="2 3">
    <name type="scientific">Halalkalicoccus paucihalophilus</name>
    <dbReference type="NCBI Taxonomy" id="1008153"/>
    <lineage>
        <taxon>Archaea</taxon>
        <taxon>Methanobacteriati</taxon>
        <taxon>Methanobacteriota</taxon>
        <taxon>Stenosarchaea group</taxon>
        <taxon>Halobacteria</taxon>
        <taxon>Halobacteriales</taxon>
        <taxon>Halococcaceae</taxon>
        <taxon>Halalkalicoccus</taxon>
    </lineage>
</organism>
<dbReference type="Proteomes" id="UP000075321">
    <property type="component" value="Unassembled WGS sequence"/>
</dbReference>
<keyword evidence="1" id="KW-1133">Transmembrane helix</keyword>
<dbReference type="PATRIC" id="fig|1008153.3.peg.3329"/>
<feature type="transmembrane region" description="Helical" evidence="1">
    <location>
        <begin position="20"/>
        <end position="42"/>
    </location>
</feature>
<sequence>MSGFTVMADDLEITLVLGEVAITVSAWSPVAICTVMHIGLLYK</sequence>
<gene>
    <name evidence="2" type="ORF">HAPAU_31840</name>
</gene>
<accession>A0A151ABQ9</accession>
<proteinExistence type="predicted"/>
<protein>
    <submittedName>
        <fullName evidence="2">Uncharacterized protein</fullName>
    </submittedName>
</protein>
<name>A0A151ABQ9_9EURY</name>
<dbReference type="EMBL" id="LTAZ01000012">
    <property type="protein sequence ID" value="KYH24807.1"/>
    <property type="molecule type" value="Genomic_DNA"/>
</dbReference>
<evidence type="ECO:0000313" key="3">
    <source>
        <dbReference type="Proteomes" id="UP000075321"/>
    </source>
</evidence>
<dbReference type="AlphaFoldDB" id="A0A151ABQ9"/>